<dbReference type="SUPFAM" id="SSF56281">
    <property type="entry name" value="Metallo-hydrolase/oxidoreductase"/>
    <property type="match status" value="1"/>
</dbReference>
<dbReference type="Pfam" id="PF12706">
    <property type="entry name" value="Lactamase_B_2"/>
    <property type="match status" value="1"/>
</dbReference>
<dbReference type="PANTHER" id="PTHR46504">
    <property type="entry name" value="TRNASE Z TRZ1"/>
    <property type="match status" value="1"/>
</dbReference>
<name>A0A518G706_9BACT</name>
<sequence>MPENAPFLTYKHRNQTIEGYSRAAVQSYWRLPELKIGFDLGAQPWDFMGTATWAITHGHLDHVAALPVYVARRRMMKMEPPTIYLPGHILPGVEALLKAYSRLDRGRLPCELIPVEPGDEIELSRELVMSVHRTTHTVPSVGYLIWERRNKLRPEFQTLSGPEIRDIRMSGTEVSVETRLPLVAYTGDTSPPGLDQNPQFLESQILITEMTFVAPKHRKEKIHKHGHMHLDDFVERADAFRNELIIAAHFSVRYNAQQVHRQVEKKLPGLLDGRLKIWLPDERVDQSSQ</sequence>
<gene>
    <name evidence="2" type="ORF">Q31a_26890</name>
</gene>
<evidence type="ECO:0000313" key="3">
    <source>
        <dbReference type="Proteomes" id="UP000318017"/>
    </source>
</evidence>
<dbReference type="KEGG" id="ahel:Q31a_26890"/>
<reference evidence="2 3" key="1">
    <citation type="submission" date="2019-02" db="EMBL/GenBank/DDBJ databases">
        <title>Deep-cultivation of Planctomycetes and their phenomic and genomic characterization uncovers novel biology.</title>
        <authorList>
            <person name="Wiegand S."/>
            <person name="Jogler M."/>
            <person name="Boedeker C."/>
            <person name="Pinto D."/>
            <person name="Vollmers J."/>
            <person name="Rivas-Marin E."/>
            <person name="Kohn T."/>
            <person name="Peeters S.H."/>
            <person name="Heuer A."/>
            <person name="Rast P."/>
            <person name="Oberbeckmann S."/>
            <person name="Bunk B."/>
            <person name="Jeske O."/>
            <person name="Meyerdierks A."/>
            <person name="Storesund J.E."/>
            <person name="Kallscheuer N."/>
            <person name="Luecker S."/>
            <person name="Lage O.M."/>
            <person name="Pohl T."/>
            <person name="Merkel B.J."/>
            <person name="Hornburger P."/>
            <person name="Mueller R.-W."/>
            <person name="Bruemmer F."/>
            <person name="Labrenz M."/>
            <person name="Spormann A.M."/>
            <person name="Op den Camp H."/>
            <person name="Overmann J."/>
            <person name="Amann R."/>
            <person name="Jetten M.S.M."/>
            <person name="Mascher T."/>
            <person name="Medema M.H."/>
            <person name="Devos D.P."/>
            <person name="Kaster A.-K."/>
            <person name="Ovreas L."/>
            <person name="Rohde M."/>
            <person name="Galperin M.Y."/>
            <person name="Jogler C."/>
        </authorList>
    </citation>
    <scope>NUCLEOTIDE SEQUENCE [LARGE SCALE GENOMIC DNA]</scope>
    <source>
        <strain evidence="2 3">Q31a</strain>
    </source>
</reference>
<dbReference type="InterPro" id="IPR036866">
    <property type="entry name" value="RibonucZ/Hydroxyglut_hydro"/>
</dbReference>
<feature type="domain" description="Metallo-beta-lactamase" evidence="1">
    <location>
        <begin position="55"/>
        <end position="250"/>
    </location>
</feature>
<dbReference type="OrthoDB" id="9800940at2"/>
<dbReference type="Gene3D" id="3.60.15.10">
    <property type="entry name" value="Ribonuclease Z/Hydroxyacylglutathione hydrolase-like"/>
    <property type="match status" value="1"/>
</dbReference>
<evidence type="ECO:0000313" key="2">
    <source>
        <dbReference type="EMBL" id="QDV24372.1"/>
    </source>
</evidence>
<organism evidence="2 3">
    <name type="scientific">Aureliella helgolandensis</name>
    <dbReference type="NCBI Taxonomy" id="2527968"/>
    <lineage>
        <taxon>Bacteria</taxon>
        <taxon>Pseudomonadati</taxon>
        <taxon>Planctomycetota</taxon>
        <taxon>Planctomycetia</taxon>
        <taxon>Pirellulales</taxon>
        <taxon>Pirellulaceae</taxon>
        <taxon>Aureliella</taxon>
    </lineage>
</organism>
<dbReference type="PANTHER" id="PTHR46504:SF2">
    <property type="entry name" value="TRNASE Z TRZ1"/>
    <property type="match status" value="1"/>
</dbReference>
<keyword evidence="3" id="KW-1185">Reference proteome</keyword>
<dbReference type="InterPro" id="IPR001279">
    <property type="entry name" value="Metallo-B-lactamas"/>
</dbReference>
<dbReference type="EMBL" id="CP036298">
    <property type="protein sequence ID" value="QDV24372.1"/>
    <property type="molecule type" value="Genomic_DNA"/>
</dbReference>
<protein>
    <submittedName>
        <fullName evidence="2">Ribonuclease Z</fullName>
    </submittedName>
</protein>
<dbReference type="Proteomes" id="UP000318017">
    <property type="component" value="Chromosome"/>
</dbReference>
<dbReference type="RefSeq" id="WP_145077968.1">
    <property type="nucleotide sequence ID" value="NZ_CP036298.1"/>
</dbReference>
<proteinExistence type="predicted"/>
<accession>A0A518G706</accession>
<evidence type="ECO:0000259" key="1">
    <source>
        <dbReference type="Pfam" id="PF12706"/>
    </source>
</evidence>
<dbReference type="AlphaFoldDB" id="A0A518G706"/>